<dbReference type="EMBL" id="JAPFFK010000011">
    <property type="protein sequence ID" value="KAJ6735372.1"/>
    <property type="molecule type" value="Genomic_DNA"/>
</dbReference>
<dbReference type="SUPFAM" id="SSF52047">
    <property type="entry name" value="RNI-like"/>
    <property type="match status" value="1"/>
</dbReference>
<accession>A0A9Q0ZIA5</accession>
<dbReference type="AlphaFoldDB" id="A0A9Q0ZIA5"/>
<dbReference type="PANTHER" id="PTHR47186">
    <property type="entry name" value="LEUCINE-RICH REPEAT-CONTAINING PROTEIN 57"/>
    <property type="match status" value="1"/>
</dbReference>
<reference evidence="1" key="2">
    <citation type="journal article" date="2023" name="Int. J. Mol. Sci.">
        <title>De Novo Assembly and Annotation of 11 Diverse Shrub Willow (Salix) Genomes Reveals Novel Gene Organization in Sex-Linked Regions.</title>
        <authorList>
            <person name="Hyden B."/>
            <person name="Feng K."/>
            <person name="Yates T.B."/>
            <person name="Jawdy S."/>
            <person name="Cereghino C."/>
            <person name="Smart L.B."/>
            <person name="Muchero W."/>
        </authorList>
    </citation>
    <scope>NUCLEOTIDE SEQUENCE</scope>
    <source>
        <tissue evidence="1">Shoot tip</tissue>
    </source>
</reference>
<keyword evidence="2" id="KW-1185">Reference proteome</keyword>
<dbReference type="PANTHER" id="PTHR47186:SF18">
    <property type="entry name" value="RX N-TERMINAL DOMAIN-CONTAINING PROTEIN"/>
    <property type="match status" value="1"/>
</dbReference>
<organism evidence="1 2">
    <name type="scientific">Salix purpurea</name>
    <name type="common">Purple osier willow</name>
    <dbReference type="NCBI Taxonomy" id="77065"/>
    <lineage>
        <taxon>Eukaryota</taxon>
        <taxon>Viridiplantae</taxon>
        <taxon>Streptophyta</taxon>
        <taxon>Embryophyta</taxon>
        <taxon>Tracheophyta</taxon>
        <taxon>Spermatophyta</taxon>
        <taxon>Magnoliopsida</taxon>
        <taxon>eudicotyledons</taxon>
        <taxon>Gunneridae</taxon>
        <taxon>Pentapetalae</taxon>
        <taxon>rosids</taxon>
        <taxon>fabids</taxon>
        <taxon>Malpighiales</taxon>
        <taxon>Salicaceae</taxon>
        <taxon>Saliceae</taxon>
        <taxon>Salix</taxon>
    </lineage>
</organism>
<dbReference type="Gene3D" id="3.80.10.10">
    <property type="entry name" value="Ribonuclease Inhibitor"/>
    <property type="match status" value="1"/>
</dbReference>
<gene>
    <name evidence="1" type="ORF">OIU79_002438</name>
</gene>
<proteinExistence type="predicted"/>
<name>A0A9Q0ZIA5_SALPP</name>
<protein>
    <submittedName>
        <fullName evidence="1">Uncharacterized protein</fullName>
    </submittedName>
</protein>
<reference evidence="1" key="1">
    <citation type="submission" date="2022-11" db="EMBL/GenBank/DDBJ databases">
        <authorList>
            <person name="Hyden B.L."/>
            <person name="Feng K."/>
            <person name="Yates T."/>
            <person name="Jawdy S."/>
            <person name="Smart L.B."/>
            <person name="Muchero W."/>
        </authorList>
    </citation>
    <scope>NUCLEOTIDE SEQUENCE</scope>
    <source>
        <tissue evidence="1">Shoot tip</tissue>
    </source>
</reference>
<dbReference type="Proteomes" id="UP001151532">
    <property type="component" value="Chromosome 17"/>
</dbReference>
<dbReference type="OrthoDB" id="773208at2759"/>
<evidence type="ECO:0000313" key="2">
    <source>
        <dbReference type="Proteomes" id="UP001151532"/>
    </source>
</evidence>
<comment type="caution">
    <text evidence="1">The sequence shown here is derived from an EMBL/GenBank/DDBJ whole genome shotgun (WGS) entry which is preliminary data.</text>
</comment>
<dbReference type="InterPro" id="IPR032675">
    <property type="entry name" value="LRR_dom_sf"/>
</dbReference>
<sequence length="179" mass="20820">MRDLTNDLTKFVSAEFAVCLDDGDILKVSKKIHHLSYARTRFEDLNIHVGFDEVQNLRTILLISRLFLANMRDEEIGDFLRRFQLLRVLSLLRGGKLPNSIDNLKQLRYLNISGSSEHRLPETLCTLQILIMRGCNNLMELTTNLMKLTILYHLDIKGTRLQQMDKLFKPHILTQFFCG</sequence>
<evidence type="ECO:0000313" key="1">
    <source>
        <dbReference type="EMBL" id="KAJ6735372.1"/>
    </source>
</evidence>